<keyword evidence="4" id="KW-0813">Transport</keyword>
<feature type="domain" description="Sodium/calcium exchanger membrane region" evidence="10">
    <location>
        <begin position="84"/>
        <end position="201"/>
    </location>
</feature>
<reference evidence="11" key="3">
    <citation type="submission" date="2025-09" db="UniProtKB">
        <authorList>
            <consortium name="Ensembl"/>
        </authorList>
    </citation>
    <scope>IDENTIFICATION</scope>
</reference>
<evidence type="ECO:0000256" key="1">
    <source>
        <dbReference type="ARBA" id="ARBA00004141"/>
    </source>
</evidence>
<reference evidence="12" key="1">
    <citation type="journal article" date="2018" name="PLoS ONE">
        <title>Chinook salmon (Oncorhynchus tshawytscha) genome and transcriptome.</title>
        <authorList>
            <person name="Christensen K.A."/>
            <person name="Leong J.S."/>
            <person name="Sakhrani D."/>
            <person name="Biagi C.A."/>
            <person name="Minkley D.R."/>
            <person name="Withler R.E."/>
            <person name="Rondeau E.B."/>
            <person name="Koop B.F."/>
            <person name="Devlin R.H."/>
        </authorList>
    </citation>
    <scope>NUCLEOTIDE SEQUENCE [LARGE SCALE GENOMIC DNA]</scope>
</reference>
<evidence type="ECO:0000256" key="6">
    <source>
        <dbReference type="ARBA" id="ARBA00022989"/>
    </source>
</evidence>
<accession>A0AAZ3RUA2</accession>
<keyword evidence="3" id="KW-0050">Antiport</keyword>
<name>A0AAZ3RUA2_ONCTS</name>
<evidence type="ECO:0000256" key="2">
    <source>
        <dbReference type="ARBA" id="ARBA00005364"/>
    </source>
</evidence>
<evidence type="ECO:0000313" key="11">
    <source>
        <dbReference type="Ensembl" id="ENSOTSP00005143479.1"/>
    </source>
</evidence>
<dbReference type="Gene3D" id="1.20.1420.30">
    <property type="entry name" value="NCX, central ion-binding region"/>
    <property type="match status" value="1"/>
</dbReference>
<feature type="transmembrane region" description="Helical" evidence="9">
    <location>
        <begin position="150"/>
        <end position="172"/>
    </location>
</feature>
<dbReference type="GO" id="GO:0008273">
    <property type="term" value="F:calcium, potassium:sodium antiporter activity"/>
    <property type="evidence" value="ECO:0007669"/>
    <property type="project" value="TreeGrafter"/>
</dbReference>
<comment type="similarity">
    <text evidence="2">Belongs to the Ca(2+):cation antiporter (CaCA) (TC 2.A.19) family. SLC24A subfamily.</text>
</comment>
<keyword evidence="7 9" id="KW-0472">Membrane</keyword>
<keyword evidence="4" id="KW-0109">Calcium transport</keyword>
<comment type="subcellular location">
    <subcellularLocation>
        <location evidence="1">Membrane</location>
        <topology evidence="1">Multi-pass membrane protein</topology>
    </subcellularLocation>
</comment>
<keyword evidence="4" id="KW-0406">Ion transport</keyword>
<dbReference type="Pfam" id="PF01699">
    <property type="entry name" value="Na_Ca_ex"/>
    <property type="match status" value="1"/>
</dbReference>
<dbReference type="GeneTree" id="ENSGT01030000234532"/>
<dbReference type="GO" id="GO:0005262">
    <property type="term" value="F:calcium channel activity"/>
    <property type="evidence" value="ECO:0007669"/>
    <property type="project" value="TreeGrafter"/>
</dbReference>
<evidence type="ECO:0000259" key="10">
    <source>
        <dbReference type="Pfam" id="PF01699"/>
    </source>
</evidence>
<proteinExistence type="inferred from homology"/>
<dbReference type="GO" id="GO:0006874">
    <property type="term" value="P:intracellular calcium ion homeostasis"/>
    <property type="evidence" value="ECO:0007669"/>
    <property type="project" value="TreeGrafter"/>
</dbReference>
<evidence type="ECO:0000256" key="7">
    <source>
        <dbReference type="ARBA" id="ARBA00023136"/>
    </source>
</evidence>
<evidence type="ECO:0000256" key="4">
    <source>
        <dbReference type="ARBA" id="ARBA00022568"/>
    </source>
</evidence>
<reference evidence="11" key="2">
    <citation type="submission" date="2025-08" db="UniProtKB">
        <authorList>
            <consortium name="Ensembl"/>
        </authorList>
    </citation>
    <scope>IDENTIFICATION</scope>
</reference>
<gene>
    <name evidence="11" type="primary">LOC112220548</name>
</gene>
<dbReference type="InterPro" id="IPR004837">
    <property type="entry name" value="NaCa_Exmemb"/>
</dbReference>
<keyword evidence="5 9" id="KW-0812">Transmembrane</keyword>
<dbReference type="FunFam" id="1.20.1420.30:FF:000037">
    <property type="entry name" value="Predicted protein"/>
    <property type="match status" value="1"/>
</dbReference>
<keyword evidence="12" id="KW-1185">Reference proteome</keyword>
<feature type="transmembrane region" description="Helical" evidence="9">
    <location>
        <begin position="122"/>
        <end position="143"/>
    </location>
</feature>
<evidence type="ECO:0000256" key="5">
    <source>
        <dbReference type="ARBA" id="ARBA00022692"/>
    </source>
</evidence>
<sequence length="208" mass="22954">MKEATVFLETLNAVLVPFPRSVSRHNPVSELYGLFLRPHGFVFALTCTFNCVTLHRQVCAFPNHFPADIFSPEQRRKGAVLLHAVCAIYMFYALAIVCDVYFVPSLEKISENLQLSEDVAGATFMAAGSSAPELFTSLIGVFITKGDLGVGTIVGSAVFNILVIIGICGIFAGQPISLSWWPLLRDSLYYILSILMLIVVIYDDKVIW</sequence>
<keyword evidence="4" id="KW-0106">Calcium</keyword>
<comment type="catalytic activity">
    <reaction evidence="8">
        <text>Ca(2+)(out) + K(+)(out) + 4 Na(+)(in) = Ca(2+)(in) + K(+)(in) + 4 Na(+)(out)</text>
        <dbReference type="Rhea" id="RHEA:69967"/>
        <dbReference type="ChEBI" id="CHEBI:29101"/>
        <dbReference type="ChEBI" id="CHEBI:29103"/>
        <dbReference type="ChEBI" id="CHEBI:29108"/>
    </reaction>
</comment>
<dbReference type="GO" id="GO:0005886">
    <property type="term" value="C:plasma membrane"/>
    <property type="evidence" value="ECO:0007669"/>
    <property type="project" value="TreeGrafter"/>
</dbReference>
<dbReference type="PANTHER" id="PTHR10846">
    <property type="entry name" value="SODIUM/POTASSIUM/CALCIUM EXCHANGER"/>
    <property type="match status" value="1"/>
</dbReference>
<organism evidence="11 12">
    <name type="scientific">Oncorhynchus tshawytscha</name>
    <name type="common">Chinook salmon</name>
    <name type="synonym">Salmo tshawytscha</name>
    <dbReference type="NCBI Taxonomy" id="74940"/>
    <lineage>
        <taxon>Eukaryota</taxon>
        <taxon>Metazoa</taxon>
        <taxon>Chordata</taxon>
        <taxon>Craniata</taxon>
        <taxon>Vertebrata</taxon>
        <taxon>Euteleostomi</taxon>
        <taxon>Actinopterygii</taxon>
        <taxon>Neopterygii</taxon>
        <taxon>Teleostei</taxon>
        <taxon>Protacanthopterygii</taxon>
        <taxon>Salmoniformes</taxon>
        <taxon>Salmonidae</taxon>
        <taxon>Salmoninae</taxon>
        <taxon>Oncorhynchus</taxon>
    </lineage>
</organism>
<dbReference type="AlphaFoldDB" id="A0AAZ3RUA2"/>
<keyword evidence="6 9" id="KW-1133">Transmembrane helix</keyword>
<evidence type="ECO:0000256" key="3">
    <source>
        <dbReference type="ARBA" id="ARBA00022449"/>
    </source>
</evidence>
<dbReference type="InterPro" id="IPR044880">
    <property type="entry name" value="NCX_ion-bd_dom_sf"/>
</dbReference>
<protein>
    <recommendedName>
        <fullName evidence="10">Sodium/calcium exchanger membrane region domain-containing protein</fullName>
    </recommendedName>
</protein>
<dbReference type="InterPro" id="IPR004481">
    <property type="entry name" value="K/Na/Ca-exchanger"/>
</dbReference>
<feature type="transmembrane region" description="Helical" evidence="9">
    <location>
        <begin position="80"/>
        <end position="102"/>
    </location>
</feature>
<evidence type="ECO:0000313" key="12">
    <source>
        <dbReference type="Proteomes" id="UP000694402"/>
    </source>
</evidence>
<dbReference type="PANTHER" id="PTHR10846:SF28">
    <property type="entry name" value="SODIUM_POTASSIUM_CALCIUM EXCHANGER 3-LIKE ISOFORM X1"/>
    <property type="match status" value="1"/>
</dbReference>
<evidence type="ECO:0000256" key="9">
    <source>
        <dbReference type="SAM" id="Phobius"/>
    </source>
</evidence>
<dbReference type="Ensembl" id="ENSOTST00005188932.1">
    <property type="protein sequence ID" value="ENSOTSP00005143479.1"/>
    <property type="gene ID" value="ENSOTSG00005060384.1"/>
</dbReference>
<feature type="transmembrane region" description="Helical" evidence="9">
    <location>
        <begin position="187"/>
        <end position="203"/>
    </location>
</feature>
<dbReference type="Proteomes" id="UP000694402">
    <property type="component" value="Unassembled WGS sequence"/>
</dbReference>
<evidence type="ECO:0000256" key="8">
    <source>
        <dbReference type="ARBA" id="ARBA00033627"/>
    </source>
</evidence>